<dbReference type="Gene3D" id="2.40.340.10">
    <property type="entry name" value="MoeA, C-terminal, domain IV"/>
    <property type="match status" value="1"/>
</dbReference>
<dbReference type="InterPro" id="IPR036425">
    <property type="entry name" value="MoaB/Mog-like_dom_sf"/>
</dbReference>
<evidence type="ECO:0000256" key="9">
    <source>
        <dbReference type="ARBA" id="ARBA00023150"/>
    </source>
</evidence>
<reference evidence="13" key="1">
    <citation type="submission" date="2022-11" db="EMBL/GenBank/DDBJ databases">
        <title>Draft genome sequence of Hoeflea poritis E7-10 and Hoeflea prorocentri PM5-8, separated from scleractinian coral Porites lutea and marine dinoflagellate.</title>
        <authorList>
            <person name="Zhang G."/>
            <person name="Wei Q."/>
            <person name="Cai L."/>
        </authorList>
    </citation>
    <scope>NUCLEOTIDE SEQUENCE</scope>
    <source>
        <strain evidence="13">PM5-8</strain>
    </source>
</reference>
<keyword evidence="5 11" id="KW-0500">Molybdenum</keyword>
<sequence length="406" mass="42667">MSLVPVEEARSRILDGIEPITSTETVTLAQAIGRQLAADLKAGRSQPPFPASAMDGYAVRAADVTTVPTKLTVIGEAPAGHGFSGTVEKGEAVRIFTGAPVPSGADTIVIQENTERLDDRTVRIDQTVSQGTYVRPEGLDFATGDTVLHAGQILDAGRITVAAAMNCPELVVKRQPRVAILATGDELVPPGSTPGMDQIIASNGFGVRAIAEADGAAVTDLGIAADRQDIIEAAIDRALEIKADILITLGGASVGKHDLVQKALVARGMKLDFWRIAMRPGKPLMYGELGALHVLGLPGNPVSSLVCSHLFLRPLIARLSGVAEHDPHSNAVLGSDVAANDQRQDYLRAKLARNADGTLVATPFERQDSSMTRIFAESDCLIIRPPHAKAASSGDACRIVLLRAPA</sequence>
<evidence type="ECO:0000256" key="4">
    <source>
        <dbReference type="ARBA" id="ARBA00010763"/>
    </source>
</evidence>
<dbReference type="PANTHER" id="PTHR10192:SF5">
    <property type="entry name" value="GEPHYRIN"/>
    <property type="match status" value="1"/>
</dbReference>
<accession>A0A9X3UH29</accession>
<dbReference type="PANTHER" id="PTHR10192">
    <property type="entry name" value="MOLYBDOPTERIN BIOSYNTHESIS PROTEIN"/>
    <property type="match status" value="1"/>
</dbReference>
<evidence type="ECO:0000313" key="13">
    <source>
        <dbReference type="EMBL" id="MDA5398508.1"/>
    </source>
</evidence>
<dbReference type="GO" id="GO:0061599">
    <property type="term" value="F:molybdopterin molybdotransferase activity"/>
    <property type="evidence" value="ECO:0007669"/>
    <property type="project" value="UniProtKB-UniRule"/>
</dbReference>
<keyword evidence="8 11" id="KW-0460">Magnesium</keyword>
<evidence type="ECO:0000313" key="14">
    <source>
        <dbReference type="Proteomes" id="UP001151234"/>
    </source>
</evidence>
<dbReference type="Pfam" id="PF03453">
    <property type="entry name" value="MoeA_N"/>
    <property type="match status" value="1"/>
</dbReference>
<name>A0A9X3UH29_9HYPH</name>
<dbReference type="Pfam" id="PF03454">
    <property type="entry name" value="MoeA_C"/>
    <property type="match status" value="1"/>
</dbReference>
<dbReference type="GO" id="GO:0046872">
    <property type="term" value="F:metal ion binding"/>
    <property type="evidence" value="ECO:0007669"/>
    <property type="project" value="UniProtKB-UniRule"/>
</dbReference>
<dbReference type="Gene3D" id="2.170.190.11">
    <property type="entry name" value="Molybdopterin biosynthesis moea protein, domain 3"/>
    <property type="match status" value="1"/>
</dbReference>
<dbReference type="GO" id="GO:0005829">
    <property type="term" value="C:cytosol"/>
    <property type="evidence" value="ECO:0007669"/>
    <property type="project" value="TreeGrafter"/>
</dbReference>
<dbReference type="InterPro" id="IPR005110">
    <property type="entry name" value="MoeA_linker/N"/>
</dbReference>
<comment type="pathway">
    <text evidence="3 11">Cofactor biosynthesis; molybdopterin biosynthesis.</text>
</comment>
<dbReference type="InterPro" id="IPR001453">
    <property type="entry name" value="MoaB/Mog_dom"/>
</dbReference>
<gene>
    <name evidence="13" type="ORF">OQ273_07995</name>
</gene>
<dbReference type="FunFam" id="3.40.980.10:FF:000004">
    <property type="entry name" value="Molybdopterin molybdenumtransferase"/>
    <property type="match status" value="1"/>
</dbReference>
<dbReference type="InterPro" id="IPR038987">
    <property type="entry name" value="MoeA-like"/>
</dbReference>
<dbReference type="SMART" id="SM00852">
    <property type="entry name" value="MoCF_biosynth"/>
    <property type="match status" value="1"/>
</dbReference>
<dbReference type="SUPFAM" id="SSF63882">
    <property type="entry name" value="MoeA N-terminal region -like"/>
    <property type="match status" value="1"/>
</dbReference>
<dbReference type="SUPFAM" id="SSF63867">
    <property type="entry name" value="MoeA C-terminal domain-like"/>
    <property type="match status" value="1"/>
</dbReference>
<dbReference type="FunFam" id="2.170.190.11:FF:000001">
    <property type="entry name" value="Molybdopterin molybdenumtransferase"/>
    <property type="match status" value="1"/>
</dbReference>
<dbReference type="CDD" id="cd00887">
    <property type="entry name" value="MoeA"/>
    <property type="match status" value="1"/>
</dbReference>
<evidence type="ECO:0000256" key="2">
    <source>
        <dbReference type="ARBA" id="ARBA00002901"/>
    </source>
</evidence>
<evidence type="ECO:0000256" key="5">
    <source>
        <dbReference type="ARBA" id="ARBA00022505"/>
    </source>
</evidence>
<evidence type="ECO:0000256" key="1">
    <source>
        <dbReference type="ARBA" id="ARBA00001946"/>
    </source>
</evidence>
<dbReference type="SUPFAM" id="SSF53218">
    <property type="entry name" value="Molybdenum cofactor biosynthesis proteins"/>
    <property type="match status" value="1"/>
</dbReference>
<keyword evidence="9 11" id="KW-0501">Molybdenum cofactor biosynthesis</keyword>
<keyword evidence="14" id="KW-1185">Reference proteome</keyword>
<dbReference type="InterPro" id="IPR005111">
    <property type="entry name" value="MoeA_C_domain_IV"/>
</dbReference>
<dbReference type="RefSeq" id="WP_267989923.1">
    <property type="nucleotide sequence ID" value="NZ_JAPJZI010000001.1"/>
</dbReference>
<dbReference type="EMBL" id="JAPJZI010000001">
    <property type="protein sequence ID" value="MDA5398508.1"/>
    <property type="molecule type" value="Genomic_DNA"/>
</dbReference>
<comment type="catalytic activity">
    <reaction evidence="10">
        <text>adenylyl-molybdopterin + molybdate = Mo-molybdopterin + AMP + H(+)</text>
        <dbReference type="Rhea" id="RHEA:35047"/>
        <dbReference type="ChEBI" id="CHEBI:15378"/>
        <dbReference type="ChEBI" id="CHEBI:36264"/>
        <dbReference type="ChEBI" id="CHEBI:62727"/>
        <dbReference type="ChEBI" id="CHEBI:71302"/>
        <dbReference type="ChEBI" id="CHEBI:456215"/>
        <dbReference type="EC" id="2.10.1.1"/>
    </reaction>
</comment>
<comment type="caution">
    <text evidence="13">The sequence shown here is derived from an EMBL/GenBank/DDBJ whole genome shotgun (WGS) entry which is preliminary data.</text>
</comment>
<keyword evidence="6 11" id="KW-0808">Transferase</keyword>
<organism evidence="13 14">
    <name type="scientific">Hoeflea prorocentri</name>
    <dbReference type="NCBI Taxonomy" id="1922333"/>
    <lineage>
        <taxon>Bacteria</taxon>
        <taxon>Pseudomonadati</taxon>
        <taxon>Pseudomonadota</taxon>
        <taxon>Alphaproteobacteria</taxon>
        <taxon>Hyphomicrobiales</taxon>
        <taxon>Rhizobiaceae</taxon>
        <taxon>Hoeflea</taxon>
    </lineage>
</organism>
<dbReference type="Gene3D" id="3.90.105.10">
    <property type="entry name" value="Molybdopterin biosynthesis moea protein, domain 2"/>
    <property type="match status" value="1"/>
</dbReference>
<evidence type="ECO:0000256" key="6">
    <source>
        <dbReference type="ARBA" id="ARBA00022679"/>
    </source>
</evidence>
<dbReference type="Gene3D" id="3.40.980.10">
    <property type="entry name" value="MoaB/Mog-like domain"/>
    <property type="match status" value="1"/>
</dbReference>
<dbReference type="GO" id="GO:0006777">
    <property type="term" value="P:Mo-molybdopterin cofactor biosynthetic process"/>
    <property type="evidence" value="ECO:0007669"/>
    <property type="project" value="UniProtKB-UniRule"/>
</dbReference>
<evidence type="ECO:0000259" key="12">
    <source>
        <dbReference type="SMART" id="SM00852"/>
    </source>
</evidence>
<evidence type="ECO:0000256" key="8">
    <source>
        <dbReference type="ARBA" id="ARBA00022842"/>
    </source>
</evidence>
<keyword evidence="7 11" id="KW-0479">Metal-binding</keyword>
<dbReference type="InterPro" id="IPR036688">
    <property type="entry name" value="MoeA_C_domain_IV_sf"/>
</dbReference>
<dbReference type="InterPro" id="IPR036135">
    <property type="entry name" value="MoeA_linker/N_sf"/>
</dbReference>
<comment type="cofactor">
    <cofactor evidence="1 11">
        <name>Mg(2+)</name>
        <dbReference type="ChEBI" id="CHEBI:18420"/>
    </cofactor>
</comment>
<dbReference type="Proteomes" id="UP001151234">
    <property type="component" value="Unassembled WGS sequence"/>
</dbReference>
<evidence type="ECO:0000256" key="3">
    <source>
        <dbReference type="ARBA" id="ARBA00005046"/>
    </source>
</evidence>
<proteinExistence type="inferred from homology"/>
<evidence type="ECO:0000256" key="11">
    <source>
        <dbReference type="RuleBase" id="RU365090"/>
    </source>
</evidence>
<feature type="domain" description="MoaB/Mog" evidence="12">
    <location>
        <begin position="179"/>
        <end position="318"/>
    </location>
</feature>
<comment type="function">
    <text evidence="2 11">Catalyzes the insertion of molybdate into adenylated molybdopterin with the concomitant release of AMP.</text>
</comment>
<dbReference type="AlphaFoldDB" id="A0A9X3UH29"/>
<dbReference type="EC" id="2.10.1.1" evidence="11"/>
<evidence type="ECO:0000256" key="7">
    <source>
        <dbReference type="ARBA" id="ARBA00022723"/>
    </source>
</evidence>
<comment type="similarity">
    <text evidence="4 11">Belongs to the MoeA family.</text>
</comment>
<dbReference type="NCBIfam" id="NF045515">
    <property type="entry name" value="Glp_gephyrin"/>
    <property type="match status" value="1"/>
</dbReference>
<protein>
    <recommendedName>
        <fullName evidence="11">Molybdopterin molybdenumtransferase</fullName>
        <ecNumber evidence="11">2.10.1.1</ecNumber>
    </recommendedName>
</protein>
<evidence type="ECO:0000256" key="10">
    <source>
        <dbReference type="ARBA" id="ARBA00047317"/>
    </source>
</evidence>
<dbReference type="Pfam" id="PF00994">
    <property type="entry name" value="MoCF_biosynth"/>
    <property type="match status" value="1"/>
</dbReference>